<organism evidence="1 2">
    <name type="scientific">Marinimicrococcus flavescens</name>
    <dbReference type="NCBI Taxonomy" id="3031815"/>
    <lineage>
        <taxon>Bacteria</taxon>
        <taxon>Pseudomonadati</taxon>
        <taxon>Pseudomonadota</taxon>
        <taxon>Alphaproteobacteria</taxon>
        <taxon>Geminicoccales</taxon>
        <taxon>Geminicoccaceae</taxon>
        <taxon>Marinimicrococcus</taxon>
    </lineage>
</organism>
<dbReference type="InterPro" id="IPR015421">
    <property type="entry name" value="PyrdxlP-dep_Trfase_major"/>
</dbReference>
<dbReference type="Gene3D" id="3.90.1150.10">
    <property type="entry name" value="Aspartate Aminotransferase, domain 1"/>
    <property type="match status" value="1"/>
</dbReference>
<dbReference type="EMBL" id="JARGEQ010000091">
    <property type="protein sequence ID" value="MDF1586578.1"/>
    <property type="molecule type" value="Genomic_DNA"/>
</dbReference>
<dbReference type="SUPFAM" id="SSF53383">
    <property type="entry name" value="PLP-dependent transferases"/>
    <property type="match status" value="1"/>
</dbReference>
<evidence type="ECO:0000313" key="2">
    <source>
        <dbReference type="Proteomes" id="UP001301140"/>
    </source>
</evidence>
<evidence type="ECO:0000313" key="1">
    <source>
        <dbReference type="EMBL" id="MDF1586578.1"/>
    </source>
</evidence>
<dbReference type="RefSeq" id="WP_327788993.1">
    <property type="nucleotide sequence ID" value="NZ_JARGEQ010000091.1"/>
</dbReference>
<dbReference type="Gene3D" id="3.40.640.10">
    <property type="entry name" value="Type I PLP-dependent aspartate aminotransferase-like (Major domain)"/>
    <property type="match status" value="1"/>
</dbReference>
<protein>
    <recommendedName>
        <fullName evidence="3">DegT/DnrJ/EryC1/StrS aminotransferase family protein</fullName>
    </recommendedName>
</protein>
<dbReference type="AlphaFoldDB" id="A0AAP3XRD5"/>
<dbReference type="InterPro" id="IPR015422">
    <property type="entry name" value="PyrdxlP-dep_Trfase_small"/>
</dbReference>
<evidence type="ECO:0008006" key="3">
    <source>
        <dbReference type="Google" id="ProtNLM"/>
    </source>
</evidence>
<comment type="caution">
    <text evidence="1">The sequence shown here is derived from an EMBL/GenBank/DDBJ whole genome shotgun (WGS) entry which is preliminary data.</text>
</comment>
<sequence length="338" mass="35876">MIGGVFPLELPCGVTPGGSLLDAWSRDASFLHAFGNARSALAWLLGEVRPRRLWLPGFICREAAGAAAAAGIEPLWFDVAADLSPRLEEAALEAGDAVLAVDYFGQPPPAAFRQLAARRRDVLWIEDRAQAMEPGEAWGDVLLVSPRKLLGVADGGLLIGRAGAPGLPAPGLAPASDPALLWRPLLERLEAETANGRWYASYQASEETHRVAPTAMTALSRGILERTAAAPIAAARRRNFAALARLLPDLAAIAGADPAWVPFGFPVRLPDPAAASRALAGKGMFCPRHWASLPSPAAACPDAHRLAATLLTLPCDQRYDEEAMTRLAFEVRRAARAA</sequence>
<gene>
    <name evidence="1" type="ORF">PZ740_09295</name>
</gene>
<keyword evidence="2" id="KW-1185">Reference proteome</keyword>
<dbReference type="Proteomes" id="UP001301140">
    <property type="component" value="Unassembled WGS sequence"/>
</dbReference>
<accession>A0AAP3XRD5</accession>
<proteinExistence type="predicted"/>
<reference evidence="1 2" key="1">
    <citation type="submission" date="2023-03" db="EMBL/GenBank/DDBJ databases">
        <title>YIM 152171 draft genome.</title>
        <authorList>
            <person name="Yang Z."/>
        </authorList>
    </citation>
    <scope>NUCLEOTIDE SEQUENCE [LARGE SCALE GENOMIC DNA]</scope>
    <source>
        <strain evidence="1 2">YIM 152171</strain>
    </source>
</reference>
<name>A0AAP3XRD5_9PROT</name>
<dbReference type="InterPro" id="IPR015424">
    <property type="entry name" value="PyrdxlP-dep_Trfase"/>
</dbReference>